<proteinExistence type="inferred from homology"/>
<evidence type="ECO:0000313" key="7">
    <source>
        <dbReference type="Proteomes" id="UP000189703"/>
    </source>
</evidence>
<evidence type="ECO:0000256" key="3">
    <source>
        <dbReference type="ARBA" id="ARBA00023242"/>
    </source>
</evidence>
<dbReference type="Pfam" id="PF06732">
    <property type="entry name" value="Pescadillo_N"/>
    <property type="match status" value="1"/>
</dbReference>
<feature type="compositionally biased region" description="Basic and acidic residues" evidence="5">
    <location>
        <begin position="582"/>
        <end position="593"/>
    </location>
</feature>
<comment type="similarity">
    <text evidence="4">Belongs to the pescadillo family.</text>
</comment>
<dbReference type="eggNOG" id="KOG2481">
    <property type="taxonomic scope" value="Eukaryota"/>
</dbReference>
<dbReference type="Gene3D" id="3.40.50.10190">
    <property type="entry name" value="BRCT domain"/>
    <property type="match status" value="1"/>
</dbReference>
<dbReference type="GO" id="GO:0000466">
    <property type="term" value="P:maturation of 5.8S rRNA from tricistronic rRNA transcript (SSU-rRNA, 5.8S rRNA, LSU-rRNA)"/>
    <property type="evidence" value="ECO:0007669"/>
    <property type="project" value="UniProtKB-UniRule"/>
</dbReference>
<dbReference type="Pfam" id="PF16589">
    <property type="entry name" value="BRCT_2"/>
    <property type="match status" value="1"/>
</dbReference>
<gene>
    <name evidence="8" type="primary">LOC104593111</name>
</gene>
<dbReference type="SUPFAM" id="SSF52113">
    <property type="entry name" value="BRCT domain"/>
    <property type="match status" value="1"/>
</dbReference>
<dbReference type="GO" id="GO:0005654">
    <property type="term" value="C:nucleoplasm"/>
    <property type="evidence" value="ECO:0007669"/>
    <property type="project" value="UniProtKB-SubCell"/>
</dbReference>
<dbReference type="InterPro" id="IPR010613">
    <property type="entry name" value="PES"/>
</dbReference>
<dbReference type="CDD" id="cd17709">
    <property type="entry name" value="BRCT_pescadillo_like"/>
    <property type="match status" value="1"/>
</dbReference>
<feature type="compositionally biased region" description="Polar residues" evidence="5">
    <location>
        <begin position="525"/>
        <end position="540"/>
    </location>
</feature>
<dbReference type="PANTHER" id="PTHR12221:SF6">
    <property type="entry name" value="PESCADILLO HOMOLOG"/>
    <property type="match status" value="1"/>
</dbReference>
<evidence type="ECO:0000256" key="1">
    <source>
        <dbReference type="ARBA" id="ARBA00022517"/>
    </source>
</evidence>
<feature type="region of interest" description="Disordered" evidence="5">
    <location>
        <begin position="278"/>
        <end position="298"/>
    </location>
</feature>
<dbReference type="STRING" id="4432.A0A1U7ZQU5"/>
<keyword evidence="2 4" id="KW-0698">rRNA processing</keyword>
<reference evidence="8" key="1">
    <citation type="submission" date="2025-08" db="UniProtKB">
        <authorList>
            <consortium name="RefSeq"/>
        </authorList>
    </citation>
    <scope>IDENTIFICATION</scope>
</reference>
<feature type="region of interest" description="Disordered" evidence="5">
    <location>
        <begin position="525"/>
        <end position="605"/>
    </location>
</feature>
<dbReference type="RefSeq" id="XP_010251101.1">
    <property type="nucleotide sequence ID" value="XM_010252799.2"/>
</dbReference>
<dbReference type="OMA" id="QKVTWIV"/>
<dbReference type="GO" id="GO:0043021">
    <property type="term" value="F:ribonucleoprotein complex binding"/>
    <property type="evidence" value="ECO:0007669"/>
    <property type="project" value="UniProtKB-UniRule"/>
</dbReference>
<dbReference type="GeneID" id="104593111"/>
<dbReference type="PROSITE" id="PS50172">
    <property type="entry name" value="BRCT"/>
    <property type="match status" value="1"/>
</dbReference>
<keyword evidence="3 4" id="KW-0539">Nucleus</keyword>
<comment type="subcellular location">
    <subcellularLocation>
        <location evidence="4">Nucleus</location>
        <location evidence="4">Nucleolus</location>
    </subcellularLocation>
    <subcellularLocation>
        <location evidence="4">Nucleus</location>
        <location evidence="4">Nucleoplasm</location>
    </subcellularLocation>
</comment>
<protein>
    <recommendedName>
        <fullName evidence="4">Pescadillo homolog</fullName>
    </recommendedName>
</protein>
<dbReference type="GO" id="GO:0030687">
    <property type="term" value="C:preribosome, large subunit precursor"/>
    <property type="evidence" value="ECO:0007669"/>
    <property type="project" value="UniProtKB-UniRule"/>
</dbReference>
<dbReference type="InterPro" id="IPR036420">
    <property type="entry name" value="BRCT_dom_sf"/>
</dbReference>
<evidence type="ECO:0000256" key="5">
    <source>
        <dbReference type="SAM" id="MobiDB-lite"/>
    </source>
</evidence>
<feature type="compositionally biased region" description="Low complexity" evidence="5">
    <location>
        <begin position="559"/>
        <end position="568"/>
    </location>
</feature>
<evidence type="ECO:0000259" key="6">
    <source>
        <dbReference type="PROSITE" id="PS50172"/>
    </source>
</evidence>
<dbReference type="HAMAP" id="MF_03028">
    <property type="entry name" value="Pescadillo"/>
    <property type="match status" value="1"/>
</dbReference>
<dbReference type="Proteomes" id="UP000189703">
    <property type="component" value="Unplaced"/>
</dbReference>
<comment type="function">
    <text evidence="4">Required for maturation of ribosomal RNAs and formation of the large ribosomal subunit.</text>
</comment>
<evidence type="ECO:0000256" key="2">
    <source>
        <dbReference type="ARBA" id="ARBA00022552"/>
    </source>
</evidence>
<feature type="compositionally biased region" description="Basic and acidic residues" evidence="5">
    <location>
        <begin position="289"/>
        <end position="298"/>
    </location>
</feature>
<name>A0A1U7ZQU5_NELNU</name>
<accession>A0A1U7ZQU5</accession>
<dbReference type="InParanoid" id="A0A1U7ZQU5"/>
<keyword evidence="7" id="KW-1185">Reference proteome</keyword>
<dbReference type="FunFam" id="3.40.50.10190:FF:000002">
    <property type="entry name" value="Pescadillo homolog"/>
    <property type="match status" value="1"/>
</dbReference>
<sequence length="605" mass="69603">MPKHYRPPGKKKEGNAAKYITRSKALKYLQVTLPVFRRLCILKGIFPREPKKKVEGNHKTYYHMKDIMFLVHEPLLEKFRDIRAYDKRVKKALAKKNKDLADRLLTRKPSYTLDRLIRERYPKFIDALRDLDDCLTMVHLFAALPAIEKEQIPVKRIHNCRRLSHEWQAYISRTHSLRKTFISVKGIYYQAEVEGQKITWLTPHALQQVLTDDVDFNVMLTFLEFYETLLAFVNFKLYHSINVKYPPILDPRLEALAADLYALSRFFAANSKATIGESQMVTSSGSEQADSKRKEMQTDESELRLAQLQHQLPTNEPGTLMHLIEDAADGDDDEDVERRECKTLFKNMKFFLSREVPRESLLFVIPAFGGTVSWDGDGAPFKEADEGITHQIVDRPTQGHKFLSREYVQPQWVYDCANARIILPVDGYLVGRVPPPHLSPFVDNEAEGYIPEYAETIKRLQAAARKELLPMPGVDKRDLDDPQNLLLEGVISRAEANEAAEKKRKMAMLEKQYHNELKMELQGVPYSSSVSNDNTESAVNDTEGREESLPDPDQIAKDSSSSMSMVVMSRKKRKLYEAMQINKERKRENVNKLKERKAKAAQGSA</sequence>
<dbReference type="KEGG" id="nnu:104593111"/>
<evidence type="ECO:0000313" key="8">
    <source>
        <dbReference type="RefSeq" id="XP_010251101.1"/>
    </source>
</evidence>
<keyword evidence="1 4" id="KW-0690">Ribosome biogenesis</keyword>
<evidence type="ECO:0000256" key="4">
    <source>
        <dbReference type="HAMAP-Rule" id="MF_03028"/>
    </source>
</evidence>
<feature type="domain" description="BRCT" evidence="6">
    <location>
        <begin position="340"/>
        <end position="430"/>
    </location>
</feature>
<dbReference type="SMART" id="SM00292">
    <property type="entry name" value="BRCT"/>
    <property type="match status" value="1"/>
</dbReference>
<dbReference type="GO" id="GO:0003723">
    <property type="term" value="F:RNA binding"/>
    <property type="evidence" value="ECO:0000318"/>
    <property type="project" value="GO_Central"/>
</dbReference>
<dbReference type="GO" id="GO:0070545">
    <property type="term" value="C:PeBoW complex"/>
    <property type="evidence" value="ECO:0000318"/>
    <property type="project" value="GO_Central"/>
</dbReference>
<dbReference type="InterPro" id="IPR001357">
    <property type="entry name" value="BRCT_dom"/>
</dbReference>
<dbReference type="PANTHER" id="PTHR12221">
    <property type="entry name" value="PESCADILLO - RELATED"/>
    <property type="match status" value="1"/>
</dbReference>
<feature type="compositionally biased region" description="Polar residues" evidence="5">
    <location>
        <begin position="278"/>
        <end position="288"/>
    </location>
</feature>
<organism evidence="7 8">
    <name type="scientific">Nelumbo nucifera</name>
    <name type="common">Sacred lotus</name>
    <dbReference type="NCBI Taxonomy" id="4432"/>
    <lineage>
        <taxon>Eukaryota</taxon>
        <taxon>Viridiplantae</taxon>
        <taxon>Streptophyta</taxon>
        <taxon>Embryophyta</taxon>
        <taxon>Tracheophyta</taxon>
        <taxon>Spermatophyta</taxon>
        <taxon>Magnoliopsida</taxon>
        <taxon>Proteales</taxon>
        <taxon>Nelumbonaceae</taxon>
        <taxon>Nelumbo</taxon>
    </lineage>
</organism>
<dbReference type="GO" id="GO:0000463">
    <property type="term" value="P:maturation of LSU-rRNA from tricistronic rRNA transcript (SSU-rRNA, 5.8S rRNA, LSU-rRNA)"/>
    <property type="evidence" value="ECO:0000318"/>
    <property type="project" value="GO_Central"/>
</dbReference>
<dbReference type="FunCoup" id="A0A1U7ZQU5">
    <property type="interactions" value="4334"/>
</dbReference>
<dbReference type="AlphaFoldDB" id="A0A1U7ZQU5"/>
<dbReference type="OrthoDB" id="10264910at2759"/>